<dbReference type="SUPFAM" id="SSF52540">
    <property type="entry name" value="P-loop containing nucleoside triphosphate hydrolases"/>
    <property type="match status" value="1"/>
</dbReference>
<comment type="caution">
    <text evidence="8">The sequence shown here is derived from an EMBL/GenBank/DDBJ whole genome shotgun (WGS) entry which is preliminary data.</text>
</comment>
<dbReference type="Proteomes" id="UP000256253">
    <property type="component" value="Unassembled WGS sequence"/>
</dbReference>
<evidence type="ECO:0000256" key="3">
    <source>
        <dbReference type="ARBA" id="ARBA00022692"/>
    </source>
</evidence>
<keyword evidence="5 6" id="KW-0472">Membrane</keyword>
<organism evidence="8 9">
    <name type="scientific">Calidifontibacter indicus</name>
    <dbReference type="NCBI Taxonomy" id="419650"/>
    <lineage>
        <taxon>Bacteria</taxon>
        <taxon>Bacillati</taxon>
        <taxon>Actinomycetota</taxon>
        <taxon>Actinomycetes</taxon>
        <taxon>Micrococcales</taxon>
        <taxon>Dermacoccaceae</taxon>
        <taxon>Calidifontibacter</taxon>
    </lineage>
</organism>
<sequence>MRQPERQDRRGQDVVLAGCGFGAVGIIALGGLMVWVAAAAGGHGHGSPVGWIMQAVTGDAALWSTTATSILILEGIVLVACTVWGARAWWRWNKSRARIDARAKYMSTNRDINPLTEQAGTKAAERLGVTGAGLPVGTSILRKRRLWSGWEWSLLMVMGTRAGKSSCEVVPRILRATGLPVVTTSNKPDVYYDTRAGREAAGTIWCLDLQNITGQVGGQGNDPQWYWNMLDFVDGVERADELVDILSAAVTPGNARTDAYFTSASRALLSGLLLAAAVGEQPITQVYEWLSDPNQRMDHADPLALLERHGYSQVATDLREKMNLTEKQRDGVYGGAREWVSFMRSPAVVRWIAPSGEGETRRRFTAEQFVTSTDTLYLLSKGRGGAAGRAVVAALTRAVMIAGEQLASRQGGRVANPIVFELDEAANVCRIPELPDLFTYYGGLGLLISVYLQNPAQGEECWGENGWRQMYSSANALLIGRGIRDEKFLPGVVQMIGDRHWVERTRSRGKGGSSTNETHRQEHIVTLADLTALEQGRAILHASGSRPILIRLDHWSATPSTNEAVTSSRELYRPAQEASDVDGARPMAWAATAAGAGTDAGFKGARSRW</sequence>
<evidence type="ECO:0000313" key="9">
    <source>
        <dbReference type="Proteomes" id="UP000256253"/>
    </source>
</evidence>
<feature type="transmembrane region" description="Helical" evidence="6">
    <location>
        <begin position="14"/>
        <end position="40"/>
    </location>
</feature>
<proteinExistence type="predicted"/>
<evidence type="ECO:0000256" key="1">
    <source>
        <dbReference type="ARBA" id="ARBA00004651"/>
    </source>
</evidence>
<accession>A0A3D9U630</accession>
<evidence type="ECO:0000256" key="6">
    <source>
        <dbReference type="SAM" id="Phobius"/>
    </source>
</evidence>
<keyword evidence="2" id="KW-1003">Cell membrane</keyword>
<dbReference type="CDD" id="cd01127">
    <property type="entry name" value="TrwB_TraG_TraD_VirD4"/>
    <property type="match status" value="1"/>
</dbReference>
<dbReference type="PANTHER" id="PTHR37937:SF1">
    <property type="entry name" value="CONJUGATIVE TRANSFER: DNA TRANSPORT"/>
    <property type="match status" value="1"/>
</dbReference>
<evidence type="ECO:0000313" key="8">
    <source>
        <dbReference type="EMBL" id="REF24656.1"/>
    </source>
</evidence>
<evidence type="ECO:0000259" key="7">
    <source>
        <dbReference type="Pfam" id="PF12696"/>
    </source>
</evidence>
<protein>
    <submittedName>
        <fullName evidence="8">Type IV secretory pathway TraG/TraD family ATPase VirD4</fullName>
    </submittedName>
</protein>
<reference evidence="8 9" key="1">
    <citation type="submission" date="2018-08" db="EMBL/GenBank/DDBJ databases">
        <title>Sequencing the genomes of 1000 actinobacteria strains.</title>
        <authorList>
            <person name="Klenk H.-P."/>
        </authorList>
    </citation>
    <scope>NUCLEOTIDE SEQUENCE [LARGE SCALE GENOMIC DNA]</scope>
    <source>
        <strain evidence="8 9">DSM 22967</strain>
    </source>
</reference>
<feature type="domain" description="TraD/TraG TraM recognition site" evidence="7">
    <location>
        <begin position="417"/>
        <end position="534"/>
    </location>
</feature>
<dbReference type="InterPro" id="IPR051539">
    <property type="entry name" value="T4SS-coupling_protein"/>
</dbReference>
<name>A0A3D9U630_9MICO</name>
<dbReference type="InterPro" id="IPR032689">
    <property type="entry name" value="TraG-D_C"/>
</dbReference>
<keyword evidence="9" id="KW-1185">Reference proteome</keyword>
<dbReference type="InterPro" id="IPR027417">
    <property type="entry name" value="P-loop_NTPase"/>
</dbReference>
<dbReference type="OrthoDB" id="226701at2"/>
<dbReference type="AlphaFoldDB" id="A0A3D9U630"/>
<dbReference type="GO" id="GO:0005886">
    <property type="term" value="C:plasma membrane"/>
    <property type="evidence" value="ECO:0007669"/>
    <property type="project" value="UniProtKB-SubCell"/>
</dbReference>
<evidence type="ECO:0000256" key="4">
    <source>
        <dbReference type="ARBA" id="ARBA00022989"/>
    </source>
</evidence>
<keyword evidence="3 6" id="KW-0812">Transmembrane</keyword>
<dbReference type="PANTHER" id="PTHR37937">
    <property type="entry name" value="CONJUGATIVE TRANSFER: DNA TRANSPORT"/>
    <property type="match status" value="1"/>
</dbReference>
<gene>
    <name evidence="8" type="ORF">DFJ65_3443</name>
</gene>
<keyword evidence="4 6" id="KW-1133">Transmembrane helix</keyword>
<evidence type="ECO:0000256" key="2">
    <source>
        <dbReference type="ARBA" id="ARBA00022475"/>
    </source>
</evidence>
<comment type="subcellular location">
    <subcellularLocation>
        <location evidence="1">Cell membrane</location>
        <topology evidence="1">Multi-pass membrane protein</topology>
    </subcellularLocation>
</comment>
<dbReference type="Gene3D" id="3.40.50.300">
    <property type="entry name" value="P-loop containing nucleotide triphosphate hydrolases"/>
    <property type="match status" value="1"/>
</dbReference>
<dbReference type="Pfam" id="PF12696">
    <property type="entry name" value="TraG-D_C"/>
    <property type="match status" value="1"/>
</dbReference>
<feature type="transmembrane region" description="Helical" evidence="6">
    <location>
        <begin position="60"/>
        <end position="86"/>
    </location>
</feature>
<dbReference type="RefSeq" id="WP_115924544.1">
    <property type="nucleotide sequence ID" value="NZ_QTUA01000002.1"/>
</dbReference>
<dbReference type="EMBL" id="QTUA01000002">
    <property type="protein sequence ID" value="REF24656.1"/>
    <property type="molecule type" value="Genomic_DNA"/>
</dbReference>
<evidence type="ECO:0000256" key="5">
    <source>
        <dbReference type="ARBA" id="ARBA00023136"/>
    </source>
</evidence>